<dbReference type="CDD" id="cd05251">
    <property type="entry name" value="NmrA_like_SDR_a"/>
    <property type="match status" value="1"/>
</dbReference>
<evidence type="ECO:0000256" key="2">
    <source>
        <dbReference type="ARBA" id="ARBA00022857"/>
    </source>
</evidence>
<dbReference type="AlphaFoldDB" id="A0AAE9WDR7"/>
<dbReference type="Proteomes" id="UP001212411">
    <property type="component" value="Chromosome 2"/>
</dbReference>
<dbReference type="PANTHER" id="PTHR42748">
    <property type="entry name" value="NITROGEN METABOLITE REPRESSION PROTEIN NMRA FAMILY MEMBER"/>
    <property type="match status" value="1"/>
</dbReference>
<feature type="domain" description="NmrA-like" evidence="3">
    <location>
        <begin position="2"/>
        <end position="302"/>
    </location>
</feature>
<dbReference type="InterPro" id="IPR036291">
    <property type="entry name" value="NAD(P)-bd_dom_sf"/>
</dbReference>
<dbReference type="SUPFAM" id="SSF51735">
    <property type="entry name" value="NAD(P)-binding Rossmann-fold domains"/>
    <property type="match status" value="1"/>
</dbReference>
<keyword evidence="2" id="KW-0521">NADP</keyword>
<dbReference type="Gene3D" id="3.90.25.10">
    <property type="entry name" value="UDP-galactose 4-epimerase, domain 1"/>
    <property type="match status" value="1"/>
</dbReference>
<protein>
    <submittedName>
        <fullName evidence="4">NmrA family protein</fullName>
    </submittedName>
</protein>
<comment type="similarity">
    <text evidence="1">Belongs to the NmrA-type oxidoreductase family.</text>
</comment>
<evidence type="ECO:0000313" key="4">
    <source>
        <dbReference type="EMBL" id="WBW73749.1"/>
    </source>
</evidence>
<reference evidence="4 5" key="1">
    <citation type="journal article" date="2023" name="G3 (Bethesda)">
        <title>A high-quality reference genome for the fission yeast Schizosaccharomyces osmophilus.</title>
        <authorList>
            <person name="Jia G.S."/>
            <person name="Zhang W.C."/>
            <person name="Liang Y."/>
            <person name="Liu X.H."/>
            <person name="Rhind N."/>
            <person name="Pidoux A."/>
            <person name="Brysch-Herzberg M."/>
            <person name="Du L.L."/>
        </authorList>
    </citation>
    <scope>NUCLEOTIDE SEQUENCE [LARGE SCALE GENOMIC DNA]</scope>
    <source>
        <strain evidence="4 5">CBS 15793</strain>
    </source>
</reference>
<evidence type="ECO:0000256" key="1">
    <source>
        <dbReference type="ARBA" id="ARBA00006328"/>
    </source>
</evidence>
<proteinExistence type="inferred from homology"/>
<keyword evidence="5" id="KW-1185">Reference proteome</keyword>
<dbReference type="KEGG" id="som:SOMG_02559"/>
<evidence type="ECO:0000313" key="5">
    <source>
        <dbReference type="Proteomes" id="UP001212411"/>
    </source>
</evidence>
<organism evidence="4 5">
    <name type="scientific">Schizosaccharomyces osmophilus</name>
    <dbReference type="NCBI Taxonomy" id="2545709"/>
    <lineage>
        <taxon>Eukaryota</taxon>
        <taxon>Fungi</taxon>
        <taxon>Dikarya</taxon>
        <taxon>Ascomycota</taxon>
        <taxon>Taphrinomycotina</taxon>
        <taxon>Schizosaccharomycetes</taxon>
        <taxon>Schizosaccharomycetales</taxon>
        <taxon>Schizosaccharomycetaceae</taxon>
        <taxon>Schizosaccharomyces</taxon>
    </lineage>
</organism>
<evidence type="ECO:0000259" key="3">
    <source>
        <dbReference type="Pfam" id="PF05368"/>
    </source>
</evidence>
<accession>A0AAE9WDR7</accession>
<dbReference type="Pfam" id="PF05368">
    <property type="entry name" value="NmrA"/>
    <property type="match status" value="1"/>
</dbReference>
<gene>
    <name evidence="4" type="ORF">SOMG_02559</name>
</gene>
<dbReference type="RefSeq" id="XP_056037992.1">
    <property type="nucleotide sequence ID" value="XM_056181351.1"/>
</dbReference>
<dbReference type="Gene3D" id="3.40.50.720">
    <property type="entry name" value="NAD(P)-binding Rossmann-like Domain"/>
    <property type="match status" value="1"/>
</dbReference>
<dbReference type="InterPro" id="IPR008030">
    <property type="entry name" value="NmrA-like"/>
</dbReference>
<dbReference type="EMBL" id="CP115612">
    <property type="protein sequence ID" value="WBW73749.1"/>
    <property type="molecule type" value="Genomic_DNA"/>
</dbReference>
<dbReference type="GO" id="GO:0005634">
    <property type="term" value="C:nucleus"/>
    <property type="evidence" value="ECO:0007669"/>
    <property type="project" value="TreeGrafter"/>
</dbReference>
<dbReference type="PANTHER" id="PTHR42748:SF11">
    <property type="entry name" value="NMRA-LIKE DOMAIN-CONTAINING PROTEIN"/>
    <property type="match status" value="1"/>
</dbReference>
<dbReference type="GeneID" id="80876040"/>
<dbReference type="InterPro" id="IPR051164">
    <property type="entry name" value="NmrA-like_oxidored"/>
</dbReference>
<name>A0AAE9WDR7_9SCHI</name>
<sequence length="310" mass="34535">MRKLLVVFGATGNQGGSVIEEVINDPFLVNEYKIRAVTRDTSKSSAQALQQTGKVEVVQGDADDVSSLKRIFEGAHTIFFLTTTVYDEFLEERELSQGKGIANAAVAAGAKYLIFSTLFHITRVSGGKYYKGRHFDCKAEVEDYIRTLPIKSAFFAPGCFMQNFDWNMKPHPIGDGTYALPNIVAPSTKLPLINIEETGKFVAAILANANDFEGKILAGATQLYTMEEIVRIMSKSSGKTVVYNQLPEKVFRNFLPSSMADYLVDMLLYIQDFGYYGPKTKDLVVWTAANARGKLTNLEEYFTEHPLKLE</sequence>